<keyword evidence="3" id="KW-1185">Reference proteome</keyword>
<dbReference type="EMBL" id="QRAN01000010">
    <property type="protein sequence ID" value="RLQ21833.1"/>
    <property type="molecule type" value="Genomic_DNA"/>
</dbReference>
<proteinExistence type="predicted"/>
<evidence type="ECO:0000256" key="1">
    <source>
        <dbReference type="SAM" id="Phobius"/>
    </source>
</evidence>
<name>A0A3L7E0B6_9GAMM</name>
<reference evidence="2 3" key="1">
    <citation type="submission" date="2018-07" db="EMBL/GenBank/DDBJ databases">
        <title>Halioglobus sp. genome submission.</title>
        <authorList>
            <person name="Ye M.-Q."/>
            <person name="Du Z.-J."/>
        </authorList>
    </citation>
    <scope>NUCLEOTIDE SEQUENCE [LARGE SCALE GENOMIC DNA]</scope>
    <source>
        <strain evidence="2 3">U0301</strain>
    </source>
</reference>
<keyword evidence="1" id="KW-0812">Transmembrane</keyword>
<evidence type="ECO:0000313" key="2">
    <source>
        <dbReference type="EMBL" id="RLQ21833.1"/>
    </source>
</evidence>
<keyword evidence="1" id="KW-0472">Membrane</keyword>
<accession>A0A3L7E0B6</accession>
<dbReference type="AlphaFoldDB" id="A0A3L7E0B6"/>
<dbReference type="Proteomes" id="UP000265509">
    <property type="component" value="Unassembled WGS sequence"/>
</dbReference>
<gene>
    <name evidence="2" type="ORF">DWB85_11140</name>
</gene>
<sequence>MTFFKFRRNKNVRVIKPRSRMDRIWTMLSWACKIGFLVWLYVHLSEILITAILALAVWYVLLPLLRKNKRGVRPR</sequence>
<comment type="caution">
    <text evidence="2">The sequence shown here is derived from an EMBL/GenBank/DDBJ whole genome shotgun (WGS) entry which is preliminary data.</text>
</comment>
<protein>
    <submittedName>
        <fullName evidence="2">Uncharacterized protein</fullName>
    </submittedName>
</protein>
<keyword evidence="1" id="KW-1133">Transmembrane helix</keyword>
<organism evidence="2 3">
    <name type="scientific">Seongchinamella sediminis</name>
    <dbReference type="NCBI Taxonomy" id="2283635"/>
    <lineage>
        <taxon>Bacteria</taxon>
        <taxon>Pseudomonadati</taxon>
        <taxon>Pseudomonadota</taxon>
        <taxon>Gammaproteobacteria</taxon>
        <taxon>Cellvibrionales</taxon>
        <taxon>Halieaceae</taxon>
        <taxon>Seongchinamella</taxon>
    </lineage>
</organism>
<feature type="transmembrane region" description="Helical" evidence="1">
    <location>
        <begin position="47"/>
        <end position="65"/>
    </location>
</feature>
<feature type="transmembrane region" description="Helical" evidence="1">
    <location>
        <begin position="21"/>
        <end position="41"/>
    </location>
</feature>
<evidence type="ECO:0000313" key="3">
    <source>
        <dbReference type="Proteomes" id="UP000265509"/>
    </source>
</evidence>